<dbReference type="Gene3D" id="1.20.1250.20">
    <property type="entry name" value="MFS general substrate transporter like domains"/>
    <property type="match status" value="1"/>
</dbReference>
<name>A0ABT8ZDX0_9GAMM</name>
<feature type="transmembrane region" description="Helical" evidence="4">
    <location>
        <begin position="75"/>
        <end position="96"/>
    </location>
</feature>
<dbReference type="RefSeq" id="WP_032027879.1">
    <property type="nucleotide sequence ID" value="NZ_JAUPID010000022.1"/>
</dbReference>
<dbReference type="PROSITE" id="PS50850">
    <property type="entry name" value="MFS"/>
    <property type="match status" value="1"/>
</dbReference>
<dbReference type="InterPro" id="IPR020846">
    <property type="entry name" value="MFS_dom"/>
</dbReference>
<comment type="caution">
    <text evidence="6">The sequence shown here is derived from an EMBL/GenBank/DDBJ whole genome shotgun (WGS) entry which is preliminary data.</text>
</comment>
<feature type="domain" description="Major facilitator superfamily (MFS) profile" evidence="5">
    <location>
        <begin position="212"/>
        <end position="396"/>
    </location>
</feature>
<evidence type="ECO:0000313" key="6">
    <source>
        <dbReference type="EMBL" id="MDO7362907.1"/>
    </source>
</evidence>
<proteinExistence type="predicted"/>
<accession>A0ABT8ZDX0</accession>
<dbReference type="InterPro" id="IPR036259">
    <property type="entry name" value="MFS_trans_sf"/>
</dbReference>
<feature type="transmembrane region" description="Helical" evidence="4">
    <location>
        <begin position="370"/>
        <end position="388"/>
    </location>
</feature>
<keyword evidence="7" id="KW-1185">Reference proteome</keyword>
<evidence type="ECO:0000313" key="7">
    <source>
        <dbReference type="Proteomes" id="UP001175780"/>
    </source>
</evidence>
<reference evidence="6" key="1">
    <citation type="submission" date="2023-07" db="EMBL/GenBank/DDBJ databases">
        <title>Whole genome sequencing of environmental Acinetobacter calcoaceticus-baumannii complex from non-hospital environment.</title>
        <authorList>
            <person name="Wee S.K."/>
            <person name="Khoo E.Z.Y."/>
            <person name="Mohammad T.A.-H."/>
            <person name="Tan S.E.K."/>
            <person name="Yap E.P.H."/>
        </authorList>
    </citation>
    <scope>NUCLEOTIDE SEQUENCE</scope>
    <source>
        <strain evidence="6">PUMA0118</strain>
    </source>
</reference>
<evidence type="ECO:0000256" key="2">
    <source>
        <dbReference type="ARBA" id="ARBA00022989"/>
    </source>
</evidence>
<organism evidence="6 7">
    <name type="scientific">Acinetobacter geminorum</name>
    <dbReference type="NCBI Taxonomy" id="2730922"/>
    <lineage>
        <taxon>Bacteria</taxon>
        <taxon>Pseudomonadati</taxon>
        <taxon>Pseudomonadota</taxon>
        <taxon>Gammaproteobacteria</taxon>
        <taxon>Moraxellales</taxon>
        <taxon>Moraxellaceae</taxon>
        <taxon>Acinetobacter</taxon>
    </lineage>
</organism>
<dbReference type="SUPFAM" id="SSF103473">
    <property type="entry name" value="MFS general substrate transporter"/>
    <property type="match status" value="1"/>
</dbReference>
<keyword evidence="3 4" id="KW-0472">Membrane</keyword>
<dbReference type="InterPro" id="IPR011701">
    <property type="entry name" value="MFS"/>
</dbReference>
<feature type="transmembrane region" description="Helical" evidence="4">
    <location>
        <begin position="304"/>
        <end position="325"/>
    </location>
</feature>
<feature type="transmembrane region" description="Helical" evidence="4">
    <location>
        <begin position="279"/>
        <end position="298"/>
    </location>
</feature>
<evidence type="ECO:0000256" key="3">
    <source>
        <dbReference type="ARBA" id="ARBA00023136"/>
    </source>
</evidence>
<dbReference type="Pfam" id="PF07690">
    <property type="entry name" value="MFS_1"/>
    <property type="match status" value="1"/>
</dbReference>
<keyword evidence="1 4" id="KW-0812">Transmembrane</keyword>
<feature type="transmembrane region" description="Helical" evidence="4">
    <location>
        <begin position="135"/>
        <end position="154"/>
    </location>
</feature>
<evidence type="ECO:0000256" key="1">
    <source>
        <dbReference type="ARBA" id="ARBA00022692"/>
    </source>
</evidence>
<feature type="transmembrane region" description="Helical" evidence="4">
    <location>
        <begin position="166"/>
        <end position="187"/>
    </location>
</feature>
<dbReference type="EMBL" id="JAUPID010000022">
    <property type="protein sequence ID" value="MDO7362907.1"/>
    <property type="molecule type" value="Genomic_DNA"/>
</dbReference>
<feature type="transmembrane region" description="Helical" evidence="4">
    <location>
        <begin position="45"/>
        <end position="63"/>
    </location>
</feature>
<evidence type="ECO:0000256" key="4">
    <source>
        <dbReference type="SAM" id="Phobius"/>
    </source>
</evidence>
<dbReference type="PANTHER" id="PTHR23534:SF1">
    <property type="entry name" value="MAJOR FACILITATOR SUPERFAMILY PROTEIN"/>
    <property type="match status" value="1"/>
</dbReference>
<feature type="transmembrane region" description="Helical" evidence="4">
    <location>
        <begin position="102"/>
        <end position="123"/>
    </location>
</feature>
<protein>
    <submittedName>
        <fullName evidence="6">MFS transporter</fullName>
    </submittedName>
</protein>
<dbReference type="PANTHER" id="PTHR23534">
    <property type="entry name" value="MFS PERMEASE"/>
    <property type="match status" value="1"/>
</dbReference>
<sequence>MLQNTMHRQVFILASSQSLFQTVSVMVMTIGGLAGANIANTPTLATLPIASMFLGTAMMMFPASMWMAKVGRRNGFLCGALLGILGGIIAAIGIVYSSLYLLALGTFCVGAYQSFAQFYRFAASEVADDAFRSRAISFVMAGGVVAALIGPVLARFGGPLFNHLEYVGSFLIITIVSLIAMGILSRLHIPDQVEVKTSFNAGRPWHQIVFQPTYLVALLGAITGYGIMILGMTATPIAMRHSHHELGAITTVIQLHVLGMFLPSFFTGNLIARFGVLKIMFAGVVLFACYIAFALSGLQFHSFAISLILLGVGWNFLFIGSTSLLTGTYTNEEKAKAQAINDMTVFVVGLICSFSAGALLDMIGWKTMNIALIPWLVITIAALFWLHYKNLRSIKA</sequence>
<feature type="transmembrane region" description="Helical" evidence="4">
    <location>
        <begin position="20"/>
        <end position="39"/>
    </location>
</feature>
<feature type="transmembrane region" description="Helical" evidence="4">
    <location>
        <begin position="345"/>
        <end position="364"/>
    </location>
</feature>
<keyword evidence="2 4" id="KW-1133">Transmembrane helix</keyword>
<gene>
    <name evidence="6" type="ORF">Q5X34_14640</name>
</gene>
<feature type="transmembrane region" description="Helical" evidence="4">
    <location>
        <begin position="208"/>
        <end position="234"/>
    </location>
</feature>
<feature type="transmembrane region" description="Helical" evidence="4">
    <location>
        <begin position="246"/>
        <end position="267"/>
    </location>
</feature>
<evidence type="ECO:0000259" key="5">
    <source>
        <dbReference type="PROSITE" id="PS50850"/>
    </source>
</evidence>
<dbReference type="Proteomes" id="UP001175780">
    <property type="component" value="Unassembled WGS sequence"/>
</dbReference>